<proteinExistence type="inferred from homology"/>
<evidence type="ECO:0000256" key="4">
    <source>
        <dbReference type="ARBA" id="ARBA00022691"/>
    </source>
</evidence>
<comment type="similarity">
    <text evidence="5">Belongs to the class I-like SAM-binding methyltransferase superfamily. C5-methyltransferase family.</text>
</comment>
<dbReference type="GO" id="GO:0032259">
    <property type="term" value="P:methylation"/>
    <property type="evidence" value="ECO:0007669"/>
    <property type="project" value="UniProtKB-KW"/>
</dbReference>
<evidence type="ECO:0000256" key="5">
    <source>
        <dbReference type="PROSITE-ProRule" id="PRU01016"/>
    </source>
</evidence>
<gene>
    <name evidence="8" type="ORF">AXG93_3309s1030</name>
</gene>
<dbReference type="AlphaFoldDB" id="A0A176W4F0"/>
<dbReference type="GO" id="GO:0005634">
    <property type="term" value="C:nucleus"/>
    <property type="evidence" value="ECO:0007669"/>
    <property type="project" value="TreeGrafter"/>
</dbReference>
<keyword evidence="4 5" id="KW-0949">S-adenosyl-L-methionine</keyword>
<dbReference type="EC" id="2.1.1.37" evidence="1"/>
<dbReference type="GO" id="GO:0003886">
    <property type="term" value="F:DNA (cytosine-5-)-methyltransferase activity"/>
    <property type="evidence" value="ECO:0007669"/>
    <property type="project" value="UniProtKB-EC"/>
</dbReference>
<dbReference type="PANTHER" id="PTHR23068:SF52">
    <property type="entry name" value="DUF3444 DOMAIN-CONTAINING PROTEIN"/>
    <property type="match status" value="1"/>
</dbReference>
<comment type="caution">
    <text evidence="8">The sequence shown here is derived from an EMBL/GenBank/DDBJ whole genome shotgun (WGS) entry which is preliminary data.</text>
</comment>
<evidence type="ECO:0000256" key="2">
    <source>
        <dbReference type="ARBA" id="ARBA00022603"/>
    </source>
</evidence>
<evidence type="ECO:0000256" key="3">
    <source>
        <dbReference type="ARBA" id="ARBA00022679"/>
    </source>
</evidence>
<reference evidence="8" key="1">
    <citation type="submission" date="2016-03" db="EMBL/GenBank/DDBJ databases">
        <title>Mechanisms controlling the formation of the plant cell surface in tip-growing cells are functionally conserved among land plants.</title>
        <authorList>
            <person name="Honkanen S."/>
            <person name="Jones V.A."/>
            <person name="Morieri G."/>
            <person name="Champion C."/>
            <person name="Hetherington A.J."/>
            <person name="Kelly S."/>
            <person name="Saint-Marcoux D."/>
            <person name="Proust H."/>
            <person name="Prescott H."/>
            <person name="Dolan L."/>
        </authorList>
    </citation>
    <scope>NUCLEOTIDE SEQUENCE [LARGE SCALE GENOMIC DNA]</scope>
    <source>
        <tissue evidence="8">Whole gametophyte</tissue>
    </source>
</reference>
<feature type="compositionally biased region" description="Polar residues" evidence="6">
    <location>
        <begin position="714"/>
        <end position="726"/>
    </location>
</feature>
<accession>A0A176W4F0</accession>
<keyword evidence="9" id="KW-1185">Reference proteome</keyword>
<organism evidence="8 9">
    <name type="scientific">Marchantia polymorpha subsp. ruderalis</name>
    <dbReference type="NCBI Taxonomy" id="1480154"/>
    <lineage>
        <taxon>Eukaryota</taxon>
        <taxon>Viridiplantae</taxon>
        <taxon>Streptophyta</taxon>
        <taxon>Embryophyta</taxon>
        <taxon>Marchantiophyta</taxon>
        <taxon>Marchantiopsida</taxon>
        <taxon>Marchantiidae</taxon>
        <taxon>Marchantiales</taxon>
        <taxon>Marchantiaceae</taxon>
        <taxon>Marchantia</taxon>
    </lineage>
</organism>
<sequence length="726" mass="82175">MGSKHPAMGTTISDDRIDGREESMFNSVRVRSSRSSSILNMDKVLNHIRNLRAEAESLLKNGNRHDGDDEAHCGVEKSIDCSNCGGDRWVLKLRQKAGFWRSKPLVVLSLFDGIGGVWAALENLGIPFIGYSCEVNADAMKVTQRNYCSVRHLGDIHRLKKADIKEKIDLVVGGFPCQDLSSMGARLGLHGSRSRLFFEMLRVIKTFSPTWFLAENVASMSWVDREEISKHLSTTPLEIDSQNFSPCKRRRLYWSNIPYPKTCPRIGDNEATSIQSVVQGGASLAKKNMCVLSSNGLQGATKALMELVYDFRIDKPRYINVVEVEQMMGYPPHYTNVKFDDQKPKAKIQRRRETEIKEGGVDRNTRWRLLGNSFSVPVISFLLSPLLDADIRDQTRKYHLPASVREADCSVMSPGEIWAMYNIHQRPNWYVQIVSRSGERFDLNVNERGKKGSRLPLRIECRFLELTKPYEAGQLDLWSTIRGCGLYTVSEGIEVQGSWVAFSHQVTSLLKVDHGLIFIYPAKGEVWSVYDSGTESRYLVYVLESSVNTKKAKLRVPGKEGFSARCRLLQKKIELDLYRIIDKELVYTDLGVFSFRAPYHFHGEGDVLKIELSVKDRERGAQIDGLKRKRLSRHFESDDEDFLDMDIGDEFGAMPIAIGNITSEPLANGESKSESILTVVTKRDEERLVQPKEDAIRGHLEPLKLKPAPRRSSRSTAGLRSTPYTP</sequence>
<dbReference type="InterPro" id="IPR001525">
    <property type="entry name" value="C5_MeTfrase"/>
</dbReference>
<dbReference type="InterPro" id="IPR029063">
    <property type="entry name" value="SAM-dependent_MTases_sf"/>
</dbReference>
<dbReference type="InterPro" id="IPR024593">
    <property type="entry name" value="DUF3444"/>
</dbReference>
<evidence type="ECO:0000313" key="9">
    <source>
        <dbReference type="Proteomes" id="UP000077202"/>
    </source>
</evidence>
<dbReference type="Proteomes" id="UP000077202">
    <property type="component" value="Unassembled WGS sequence"/>
</dbReference>
<dbReference type="InterPro" id="IPR018117">
    <property type="entry name" value="C5_DNA_meth_AS"/>
</dbReference>
<keyword evidence="2 5" id="KW-0489">Methyltransferase</keyword>
<evidence type="ECO:0000256" key="6">
    <source>
        <dbReference type="SAM" id="MobiDB-lite"/>
    </source>
</evidence>
<dbReference type="SUPFAM" id="SSF53335">
    <property type="entry name" value="S-adenosyl-L-methionine-dependent methyltransferases"/>
    <property type="match status" value="1"/>
</dbReference>
<name>A0A176W4F0_MARPO</name>
<dbReference type="PROSITE" id="PS51679">
    <property type="entry name" value="SAM_MT_C5"/>
    <property type="match status" value="1"/>
</dbReference>
<dbReference type="EMBL" id="LVLJ01001803">
    <property type="protein sequence ID" value="OAE27907.1"/>
    <property type="molecule type" value="Genomic_DNA"/>
</dbReference>
<dbReference type="PANTHER" id="PTHR23068">
    <property type="entry name" value="DNA CYTOSINE-5- -METHYLTRANSFERASE 3-RELATED"/>
    <property type="match status" value="1"/>
</dbReference>
<feature type="region of interest" description="Disordered" evidence="6">
    <location>
        <begin position="687"/>
        <end position="726"/>
    </location>
</feature>
<dbReference type="Pfam" id="PF00145">
    <property type="entry name" value="DNA_methylase"/>
    <property type="match status" value="1"/>
</dbReference>
<protein>
    <recommendedName>
        <fullName evidence="1">DNA (cytosine-5-)-methyltransferase</fullName>
        <ecNumber evidence="1">2.1.1.37</ecNumber>
    </recommendedName>
</protein>
<feature type="compositionally biased region" description="Basic and acidic residues" evidence="6">
    <location>
        <begin position="687"/>
        <end position="704"/>
    </location>
</feature>
<dbReference type="Pfam" id="PF11926">
    <property type="entry name" value="DUF3444"/>
    <property type="match status" value="1"/>
</dbReference>
<feature type="active site" evidence="5">
    <location>
        <position position="177"/>
    </location>
</feature>
<dbReference type="InterPro" id="IPR050390">
    <property type="entry name" value="C5-Methyltransferase"/>
</dbReference>
<evidence type="ECO:0000256" key="1">
    <source>
        <dbReference type="ARBA" id="ARBA00011975"/>
    </source>
</evidence>
<dbReference type="PROSITE" id="PS00094">
    <property type="entry name" value="C5_MTASE_1"/>
    <property type="match status" value="1"/>
</dbReference>
<keyword evidence="3 5" id="KW-0808">Transferase</keyword>
<evidence type="ECO:0000259" key="7">
    <source>
        <dbReference type="Pfam" id="PF11926"/>
    </source>
</evidence>
<evidence type="ECO:0000313" key="8">
    <source>
        <dbReference type="EMBL" id="OAE27907.1"/>
    </source>
</evidence>
<dbReference type="Gene3D" id="3.40.50.150">
    <property type="entry name" value="Vaccinia Virus protein VP39"/>
    <property type="match status" value="1"/>
</dbReference>
<feature type="domain" description="DUF3444" evidence="7">
    <location>
        <begin position="409"/>
        <end position="533"/>
    </location>
</feature>